<dbReference type="PIRSF" id="PIRSF016262">
    <property type="entry name" value="LPLase"/>
    <property type="match status" value="1"/>
</dbReference>
<dbReference type="EC" id="2.3.1.181" evidence="5 6"/>
<dbReference type="NCBIfam" id="TIGR00214">
    <property type="entry name" value="lipB"/>
    <property type="match status" value="1"/>
</dbReference>
<evidence type="ECO:0000256" key="9">
    <source>
        <dbReference type="PIRSR" id="PIRSR016262-3"/>
    </source>
</evidence>
<feature type="site" description="Lowers pKa of active site Cys" evidence="5 9">
    <location>
        <position position="137"/>
    </location>
</feature>
<evidence type="ECO:0000256" key="2">
    <source>
        <dbReference type="ARBA" id="ARBA00022679"/>
    </source>
</evidence>
<comment type="similarity">
    <text evidence="5 6">Belongs to the LipB family.</text>
</comment>
<feature type="active site" description="Acyl-thioester intermediate" evidence="5 7">
    <location>
        <position position="171"/>
    </location>
</feature>
<evidence type="ECO:0000256" key="4">
    <source>
        <dbReference type="ARBA" id="ARBA00024732"/>
    </source>
</evidence>
<dbReference type="InterPro" id="IPR020605">
    <property type="entry name" value="Octanoyltransferase_CS"/>
</dbReference>
<dbReference type="Gene3D" id="3.30.930.10">
    <property type="entry name" value="Bira Bifunctional Protein, Domain 2"/>
    <property type="match status" value="1"/>
</dbReference>
<dbReference type="CDD" id="cd16444">
    <property type="entry name" value="LipB"/>
    <property type="match status" value="1"/>
</dbReference>
<accession>A0A5C1QN62</accession>
<protein>
    <recommendedName>
        <fullName evidence="5 6">Octanoyltransferase</fullName>
        <ecNumber evidence="5 6">2.3.1.181</ecNumber>
    </recommendedName>
    <alternativeName>
        <fullName evidence="5">Lipoate-protein ligase B</fullName>
    </alternativeName>
    <alternativeName>
        <fullName evidence="5">Lipoyl/octanoyl transferase</fullName>
    </alternativeName>
    <alternativeName>
        <fullName evidence="5">Octanoyl-[acyl-carrier-protein]-protein N-octanoyltransferase</fullName>
    </alternativeName>
</protein>
<dbReference type="InterPro" id="IPR045864">
    <property type="entry name" value="aa-tRNA-synth_II/BPL/LPL"/>
</dbReference>
<dbReference type="OrthoDB" id="9787061at2"/>
<evidence type="ECO:0000259" key="10">
    <source>
        <dbReference type="PROSITE" id="PS51733"/>
    </source>
</evidence>
<keyword evidence="5" id="KW-0963">Cytoplasm</keyword>
<dbReference type="GO" id="GO:0033819">
    <property type="term" value="F:lipoyl(octanoyl) transferase activity"/>
    <property type="evidence" value="ECO:0007669"/>
    <property type="project" value="UniProtKB-EC"/>
</dbReference>
<comment type="miscellaneous">
    <text evidence="5">In the reaction, the free carboxyl group of octanoic acid is attached via an amide linkage to the epsilon-amino group of a specific lysine residue of lipoyl domains of lipoate-dependent enzymes.</text>
</comment>
<dbReference type="PANTHER" id="PTHR10993">
    <property type="entry name" value="OCTANOYLTRANSFERASE"/>
    <property type="match status" value="1"/>
</dbReference>
<dbReference type="Pfam" id="PF21948">
    <property type="entry name" value="LplA-B_cat"/>
    <property type="match status" value="1"/>
</dbReference>
<reference evidence="11 12" key="1">
    <citation type="submission" date="2019-02" db="EMBL/GenBank/DDBJ databases">
        <title>Complete Genome Sequence and Methylome Analysis of free living Spirochaetas.</title>
        <authorList>
            <person name="Fomenkov A."/>
            <person name="Dubinina G."/>
            <person name="Leshcheva N."/>
            <person name="Mikheeva N."/>
            <person name="Grabovich M."/>
            <person name="Vincze T."/>
            <person name="Roberts R.J."/>
        </authorList>
    </citation>
    <scope>NUCLEOTIDE SEQUENCE [LARGE SCALE GENOMIC DNA]</scope>
    <source>
        <strain evidence="11 12">K2</strain>
    </source>
</reference>
<gene>
    <name evidence="5 11" type="primary">lipB</name>
    <name evidence="11" type="ORF">EXM22_10595</name>
</gene>
<comment type="catalytic activity">
    <reaction evidence="5 6">
        <text>octanoyl-[ACP] + L-lysyl-[protein] = N(6)-octanoyl-L-lysyl-[protein] + holo-[ACP] + H(+)</text>
        <dbReference type="Rhea" id="RHEA:17665"/>
        <dbReference type="Rhea" id="RHEA-COMP:9636"/>
        <dbReference type="Rhea" id="RHEA-COMP:9685"/>
        <dbReference type="Rhea" id="RHEA-COMP:9752"/>
        <dbReference type="Rhea" id="RHEA-COMP:9928"/>
        <dbReference type="ChEBI" id="CHEBI:15378"/>
        <dbReference type="ChEBI" id="CHEBI:29969"/>
        <dbReference type="ChEBI" id="CHEBI:64479"/>
        <dbReference type="ChEBI" id="CHEBI:78463"/>
        <dbReference type="ChEBI" id="CHEBI:78809"/>
        <dbReference type="EC" id="2.3.1.181"/>
    </reaction>
</comment>
<dbReference type="InterPro" id="IPR000544">
    <property type="entry name" value="Octanoyltransferase"/>
</dbReference>
<dbReference type="PROSITE" id="PS51733">
    <property type="entry name" value="BPL_LPL_CATALYTIC"/>
    <property type="match status" value="1"/>
</dbReference>
<evidence type="ECO:0000256" key="1">
    <source>
        <dbReference type="ARBA" id="ARBA00004821"/>
    </source>
</evidence>
<dbReference type="RefSeq" id="WP_149486491.1">
    <property type="nucleotide sequence ID" value="NZ_CP036150.1"/>
</dbReference>
<dbReference type="KEGG" id="ock:EXM22_10595"/>
<dbReference type="GO" id="GO:0005737">
    <property type="term" value="C:cytoplasm"/>
    <property type="evidence" value="ECO:0007669"/>
    <property type="project" value="UniProtKB-SubCell"/>
</dbReference>
<keyword evidence="12" id="KW-1185">Reference proteome</keyword>
<comment type="subcellular location">
    <subcellularLocation>
        <location evidence="5">Cytoplasm</location>
    </subcellularLocation>
</comment>
<dbReference type="NCBIfam" id="NF010925">
    <property type="entry name" value="PRK14345.1"/>
    <property type="match status" value="1"/>
</dbReference>
<feature type="binding site" evidence="5 8">
    <location>
        <begin position="153"/>
        <end position="155"/>
    </location>
    <ligand>
        <name>substrate</name>
    </ligand>
</feature>
<evidence type="ECO:0000256" key="8">
    <source>
        <dbReference type="PIRSR" id="PIRSR016262-2"/>
    </source>
</evidence>
<name>A0A5C1QN62_9SPIO</name>
<evidence type="ECO:0000256" key="3">
    <source>
        <dbReference type="ARBA" id="ARBA00023315"/>
    </source>
</evidence>
<dbReference type="EMBL" id="CP036150">
    <property type="protein sequence ID" value="QEN08410.1"/>
    <property type="molecule type" value="Genomic_DNA"/>
</dbReference>
<comment type="function">
    <text evidence="4 5 6">Catalyzes the transfer of endogenously produced octanoic acid from octanoyl-acyl-carrier-protein onto the lipoyl domains of lipoate-dependent enzymes. Lipoyl-ACP can also act as a substrate although octanoyl-ACP is likely to be the physiological substrate.</text>
</comment>
<dbReference type="InterPro" id="IPR004143">
    <property type="entry name" value="BPL_LPL_catalytic"/>
</dbReference>
<dbReference type="GO" id="GO:0009249">
    <property type="term" value="P:protein lipoylation"/>
    <property type="evidence" value="ECO:0007669"/>
    <property type="project" value="InterPro"/>
</dbReference>
<dbReference type="HAMAP" id="MF_00013">
    <property type="entry name" value="LipB"/>
    <property type="match status" value="1"/>
</dbReference>
<evidence type="ECO:0000256" key="5">
    <source>
        <dbReference type="HAMAP-Rule" id="MF_00013"/>
    </source>
</evidence>
<feature type="domain" description="BPL/LPL catalytic" evidence="10">
    <location>
        <begin position="30"/>
        <end position="210"/>
    </location>
</feature>
<keyword evidence="3 5" id="KW-0012">Acyltransferase</keyword>
<keyword evidence="2 5" id="KW-0808">Transferase</keyword>
<dbReference type="UniPathway" id="UPA00538">
    <property type="reaction ID" value="UER00592"/>
</dbReference>
<evidence type="ECO:0000256" key="6">
    <source>
        <dbReference type="PIRNR" id="PIRNR016262"/>
    </source>
</evidence>
<organism evidence="11 12">
    <name type="scientific">Oceanispirochaeta crateris</name>
    <dbReference type="NCBI Taxonomy" id="2518645"/>
    <lineage>
        <taxon>Bacteria</taxon>
        <taxon>Pseudomonadati</taxon>
        <taxon>Spirochaetota</taxon>
        <taxon>Spirochaetia</taxon>
        <taxon>Spirochaetales</taxon>
        <taxon>Spirochaetaceae</taxon>
        <taxon>Oceanispirochaeta</taxon>
    </lineage>
</organism>
<feature type="binding site" evidence="5 8">
    <location>
        <begin position="72"/>
        <end position="79"/>
    </location>
    <ligand>
        <name>substrate</name>
    </ligand>
</feature>
<evidence type="ECO:0000313" key="12">
    <source>
        <dbReference type="Proteomes" id="UP000324209"/>
    </source>
</evidence>
<dbReference type="AlphaFoldDB" id="A0A5C1QN62"/>
<sequence length="217" mass="24808">MKLNVIVPGLVPYEEALQWQYDLVEKRRNGLIDDTLILLEHPPVLTTGRRQQDHNILIDPASKNIPVIKTNRGGEVTYHGPGQLVGYLIVDLSSFSRRVKQFVYNLEDVFVRYLNHEFAIQAERHDKHRGVWVGEDKITAIGLAIEREITMHGFAFNINTDLDPFQWIIPCGIQDKGVTSLEKLTGKTQDMNLVIPAIAEIYKEIYGYESMEIIHGK</sequence>
<dbReference type="SUPFAM" id="SSF55681">
    <property type="entry name" value="Class II aaRS and biotin synthetases"/>
    <property type="match status" value="1"/>
</dbReference>
<evidence type="ECO:0000313" key="11">
    <source>
        <dbReference type="EMBL" id="QEN08410.1"/>
    </source>
</evidence>
<feature type="binding site" evidence="5 8">
    <location>
        <begin position="140"/>
        <end position="142"/>
    </location>
    <ligand>
        <name>substrate</name>
    </ligand>
</feature>
<dbReference type="PANTHER" id="PTHR10993:SF7">
    <property type="entry name" value="LIPOYLTRANSFERASE 2, MITOCHONDRIAL-RELATED"/>
    <property type="match status" value="1"/>
</dbReference>
<proteinExistence type="inferred from homology"/>
<evidence type="ECO:0000256" key="7">
    <source>
        <dbReference type="PIRSR" id="PIRSR016262-1"/>
    </source>
</evidence>
<dbReference type="Proteomes" id="UP000324209">
    <property type="component" value="Chromosome"/>
</dbReference>
<dbReference type="PROSITE" id="PS01313">
    <property type="entry name" value="LIPB"/>
    <property type="match status" value="1"/>
</dbReference>
<comment type="pathway">
    <text evidence="1 5 6">Protein modification; protein lipoylation via endogenous pathway; protein N(6)-(lipoyl)lysine from octanoyl-[acyl-carrier-protein]: step 1/2.</text>
</comment>